<dbReference type="InterPro" id="IPR014001">
    <property type="entry name" value="Helicase_ATP-bd"/>
</dbReference>
<keyword evidence="3" id="KW-0347">Helicase</keyword>
<dbReference type="PROSITE" id="PS51192">
    <property type="entry name" value="HELICASE_ATP_BIND_1"/>
    <property type="match status" value="2"/>
</dbReference>
<proteinExistence type="predicted"/>
<dbReference type="InterPro" id="IPR011545">
    <property type="entry name" value="DEAD/DEAH_box_helicase_dom"/>
</dbReference>
<dbReference type="GO" id="GO:0016787">
    <property type="term" value="F:hydrolase activity"/>
    <property type="evidence" value="ECO:0007669"/>
    <property type="project" value="UniProtKB-KW"/>
</dbReference>
<dbReference type="PIRSF" id="PIRSF039073">
    <property type="entry name" value="BRR2"/>
    <property type="match status" value="1"/>
</dbReference>
<dbReference type="GO" id="GO:0005524">
    <property type="term" value="F:ATP binding"/>
    <property type="evidence" value="ECO:0007669"/>
    <property type="project" value="UniProtKB-KW"/>
</dbReference>
<evidence type="ECO:0000256" key="2">
    <source>
        <dbReference type="ARBA" id="ARBA00022801"/>
    </source>
</evidence>
<dbReference type="FunFam" id="3.40.50.300:FF:003287">
    <property type="entry name" value="U5 small nuclear ribonucleoprotein 200 kDa helicase"/>
    <property type="match status" value="1"/>
</dbReference>
<dbReference type="PROSITE" id="PS51194">
    <property type="entry name" value="HELICASE_CTER"/>
    <property type="match status" value="1"/>
</dbReference>
<feature type="domain" description="Helicase C-terminal" evidence="7">
    <location>
        <begin position="504"/>
        <end position="711"/>
    </location>
</feature>
<dbReference type="CDD" id="cd18795">
    <property type="entry name" value="SF2_C_Ski2"/>
    <property type="match status" value="1"/>
</dbReference>
<dbReference type="FunFam" id="1.10.3380.10:FF:000001">
    <property type="entry name" value="U5 small nuclear ribonucleoprotein helicase"/>
    <property type="match status" value="1"/>
</dbReference>
<comment type="caution">
    <text evidence="8">The sequence shown here is derived from an EMBL/GenBank/DDBJ whole genome shotgun (WGS) entry which is preliminary data.</text>
</comment>
<dbReference type="SUPFAM" id="SSF81296">
    <property type="entry name" value="E set domains"/>
    <property type="match status" value="1"/>
</dbReference>
<dbReference type="FunFam" id="3.40.50.300:FF:000062">
    <property type="entry name" value="U5 small nuclear ribonucleoprotein helicase"/>
    <property type="match status" value="1"/>
</dbReference>
<dbReference type="SUPFAM" id="SSF46785">
    <property type="entry name" value="Winged helix' DNA-binding domain"/>
    <property type="match status" value="1"/>
</dbReference>
<dbReference type="InterPro" id="IPR027417">
    <property type="entry name" value="P-loop_NTPase"/>
</dbReference>
<sequence>MTDYDETYDTFLNRIRNHLLDASPEIINSAVEILLDLLGSDTSVTTKRKETKELLGDTIEDEEMGELINLANSYKAALQKHRGSAKDEASAIAIEVEEESDGDEPEVESDNEEKAAEPVIIDRVYDWNAFKDEVPNSEEVYKALSDRSITDEALFEKFPAMDKVLPNRWRIVYSKRLAMGDKGPIIKEMQKYNLNTLILELLGKNDAEHTIKQLRKRVLYEETNGQELKVTLPKGTYQEKMPNYDIITVPANTSPTSEYELLPVNKLPSWAQEVFPSNETSTFNRIQSKIYPKAFESDDNLLICAPTGAGKTNVAMLTMLRTIENYRSNGHIDANKFKIVYIAPLKALVQEQMREFQRRLTSVFGLVVNELTGDSSLTQQQILETNVIVTTPEKWDIITRKDHDYLKLVKLLIIDEIHLLHDLRGPVLEGIVSRIVRTGEEDIRIVGLSATLPNYLDVAKFIRANDDGVFYFDSSYRPCPLEQKFVGIKDQKALKKKIAINEACFDQTCNVLKRNQQLIIFVHSRNETAATAEYLIESLSNSDIEVVTEISTREILQQESERVTNSKLQRLLLSGIGIHHAGLTRDDRTLVEDLFAQGHLKALVSTATLAWGVNLPAHTVIIKGTDVYSPEAGNWTQLSPQDVFQMLGRAGRPRYDKNGEGIIITSQDRIQYYLAILNQQYPIESQLMTKLIDNVNAEVVAGTISSLNDGIKWLGYTYLYVRMLQSPKLYGADSLTSEEDPTMYVRRQELIDAAFSVLYENKLLFREGDKVVSTPLGKIASYHYISYETVARYNQMLRPWHTEGDIIRVFAHSDEFQFIPVRREERLEINKLMEKCPIPIKELPTEPIAKINILLQTYISRLNLEGYALISDMIYIKQSASRLLHALFEIALLKKWSSLARSILDLSKMVANRLWTSDSPLRQFGSLIPKPIVKASESSQLPWIQYFHLTPEELSEVLNLRGNAQQAWNFVHSFPRIELNYTVQTITDEFVRLKVEAVPKWNWLSIHGRQESFDLFLEDCDGNELLQYQQFRVRKEDIEQPHVLEFQIKLKSPQPPNLLLSLVSTKWVNCTSKIPIITSLISPKDRSYFVENGDKIDLTDFEEFGLHKEKLASELYEAICDKENICIGITTGVQKSLCSELTIAQHLRRSNKRIIYINPSENTVEAKLKKWTKKEDLSVCRLSGDLKKDFRAFNAHQVILSTPGPFYSLCKRWRSAKAIKTVQLIVLDDLHELEANPVYELMITKLKILQSHGDDINVRLVSVSYPLLNARDVASWLNVSRENIINYPASMRESNIEEIYFSEEKQRDIGDRRTILFTGTSSEAIKIAQNLPPRKNNVADNIENKVLKEVLGNGVGLLLNEFSKPDKAIVSNLFQAGNVSCMVTTRDAVNIVPFADVVIIDGTQYYDEYEHRDVDYSVTDIYNMVGHCQSTAGYVYVQTSVDATSFYSTFINSGIPLESSLDSTICEFFIDGIAHGLLKSRQDCIDILTHTFFYKRLLSNPSYYGLKNLSSVAVSEYLSNMIEDLMDELIKADFVEEDEEETILPSNKALITSHYDLSFDTINSLSSLNGKSKLKDILLAVTNAVEFESIPMRKVDDVLSTIARKMPLKDASSMTPFYKSFILVQAFISRATLPFELKYDQEKVLKIFVRVLNASIDVLSGDGHLSAMLGMDLWQMVSQQVWSFENHLKQVPKFNDAILARCKEHKVETVYDIMSLEDDERDEVLQLEDDDLNDVAMFVNSYPNVKLSFEVLAPGSISVLLERDEELDSLDAVCRLPFTKEENWWVIVGSPLLNQLYAIKKTQIKSLESNLKIDFESPDSVDDLTCWAICDSYLDADKEVQIS</sequence>
<keyword evidence="1" id="KW-0547">Nucleotide-binding</keyword>
<dbReference type="InterPro" id="IPR050474">
    <property type="entry name" value="Hel308_SKI2-like"/>
</dbReference>
<dbReference type="Pfam" id="PF23445">
    <property type="entry name" value="WHD_SNRNP200"/>
    <property type="match status" value="2"/>
</dbReference>
<gene>
    <name evidence="8" type="ORF">FOB60_004011</name>
</gene>
<feature type="compositionally biased region" description="Acidic residues" evidence="5">
    <location>
        <begin position="96"/>
        <end position="111"/>
    </location>
</feature>
<dbReference type="InterPro" id="IPR035892">
    <property type="entry name" value="C2_domain_sf"/>
</dbReference>
<dbReference type="SUPFAM" id="SSF52540">
    <property type="entry name" value="P-loop containing nucleoside triphosphate hydrolases"/>
    <property type="match status" value="3"/>
</dbReference>
<evidence type="ECO:0000313" key="8">
    <source>
        <dbReference type="EMBL" id="KAF6048627.1"/>
    </source>
</evidence>
<evidence type="ECO:0000256" key="4">
    <source>
        <dbReference type="ARBA" id="ARBA00022840"/>
    </source>
</evidence>
<dbReference type="Gene3D" id="3.40.50.300">
    <property type="entry name" value="P-loop containing nucleotide triphosphate hydrolases"/>
    <property type="match status" value="4"/>
</dbReference>
<dbReference type="InterPro" id="IPR001650">
    <property type="entry name" value="Helicase_C-like"/>
</dbReference>
<dbReference type="Pfam" id="PF00271">
    <property type="entry name" value="Helicase_C"/>
    <property type="match status" value="1"/>
</dbReference>
<evidence type="ECO:0000256" key="3">
    <source>
        <dbReference type="ARBA" id="ARBA00022806"/>
    </source>
</evidence>
<dbReference type="Proteomes" id="UP000590412">
    <property type="component" value="Unassembled WGS sequence"/>
</dbReference>
<name>A0A8X7NJH6_CANPA</name>
<evidence type="ECO:0000256" key="5">
    <source>
        <dbReference type="SAM" id="MobiDB-lite"/>
    </source>
</evidence>
<evidence type="ECO:0000313" key="9">
    <source>
        <dbReference type="Proteomes" id="UP000590412"/>
    </source>
</evidence>
<feature type="domain" description="Helicase ATP-binding" evidence="6">
    <location>
        <begin position="292"/>
        <end position="470"/>
    </location>
</feature>
<dbReference type="Gene3D" id="1.10.10.10">
    <property type="entry name" value="Winged helix-like DNA-binding domain superfamily/Winged helix DNA-binding domain"/>
    <property type="match status" value="2"/>
</dbReference>
<keyword evidence="2" id="KW-0378">Hydrolase</keyword>
<reference evidence="8" key="1">
    <citation type="submission" date="2020-03" db="EMBL/GenBank/DDBJ databases">
        <title>FDA dAtabase for Regulatory Grade micrObial Sequences (FDA-ARGOS): Supporting development and validation of Infectious Disease Dx tests.</title>
        <authorList>
            <person name="Campos J."/>
            <person name="Goldberg B."/>
            <person name="Tallon L."/>
            <person name="Sadzewicz L."/>
            <person name="Vavikolanu K."/>
            <person name="Mehta A."/>
            <person name="Aluvathingal J."/>
            <person name="Nadendla S."/>
            <person name="Nandy P."/>
            <person name="Geyer C."/>
            <person name="Yan Y."/>
            <person name="Sichtig H."/>
        </authorList>
    </citation>
    <scope>NUCLEOTIDE SEQUENCE [LARGE SCALE GENOMIC DNA]</scope>
    <source>
        <strain evidence="8">FDAARGOS_652</strain>
    </source>
</reference>
<dbReference type="SMART" id="SM00490">
    <property type="entry name" value="HELICc"/>
    <property type="match status" value="1"/>
</dbReference>
<evidence type="ECO:0000259" key="7">
    <source>
        <dbReference type="PROSITE" id="PS51194"/>
    </source>
</evidence>
<dbReference type="PANTHER" id="PTHR47961">
    <property type="entry name" value="DNA POLYMERASE THETA, PUTATIVE (AFU_ORTHOLOGUE AFUA_1G05260)-RELATED"/>
    <property type="match status" value="1"/>
</dbReference>
<keyword evidence="4" id="KW-0067">ATP-binding</keyword>
<dbReference type="InterPro" id="IPR036388">
    <property type="entry name" value="WH-like_DNA-bd_sf"/>
</dbReference>
<feature type="domain" description="Helicase ATP-binding" evidence="6">
    <location>
        <begin position="1116"/>
        <end position="1339"/>
    </location>
</feature>
<dbReference type="GO" id="GO:0000712">
    <property type="term" value="P:resolution of meiotic recombination intermediates"/>
    <property type="evidence" value="ECO:0007669"/>
    <property type="project" value="TreeGrafter"/>
</dbReference>
<dbReference type="PANTHER" id="PTHR47961:SF4">
    <property type="entry name" value="ACTIVATING SIGNAL COINTEGRATOR 1 COMPLEX SUBUNIT 3"/>
    <property type="match status" value="1"/>
</dbReference>
<dbReference type="InterPro" id="IPR004179">
    <property type="entry name" value="Sec63-dom"/>
</dbReference>
<protein>
    <submittedName>
        <fullName evidence="8">Sec63 Brl domain family protein</fullName>
    </submittedName>
</protein>
<dbReference type="InterPro" id="IPR036390">
    <property type="entry name" value="WH_DNA-bd_sf"/>
</dbReference>
<evidence type="ECO:0000259" key="6">
    <source>
        <dbReference type="PROSITE" id="PS51192"/>
    </source>
</evidence>
<dbReference type="Pfam" id="PF02889">
    <property type="entry name" value="Sec63"/>
    <property type="match status" value="2"/>
</dbReference>
<dbReference type="FunFam" id="1.10.150.20:FF:000013">
    <property type="entry name" value="U5 small nuclear ribonucleoprotein kDa helicase"/>
    <property type="match status" value="1"/>
</dbReference>
<dbReference type="Gene3D" id="1.10.3380.10">
    <property type="entry name" value="Sec63 N-terminal domain-like domain"/>
    <property type="match status" value="2"/>
</dbReference>
<evidence type="ECO:0000256" key="1">
    <source>
        <dbReference type="ARBA" id="ARBA00022741"/>
    </source>
</evidence>
<dbReference type="SUPFAM" id="SSF158702">
    <property type="entry name" value="Sec63 N-terminal domain-like"/>
    <property type="match status" value="2"/>
</dbReference>
<dbReference type="Gene3D" id="2.60.40.150">
    <property type="entry name" value="C2 domain"/>
    <property type="match status" value="2"/>
</dbReference>
<dbReference type="InterPro" id="IPR057842">
    <property type="entry name" value="WH_MER3"/>
</dbReference>
<accession>A0A8X7NJH6</accession>
<dbReference type="OrthoDB" id="5575at2759"/>
<dbReference type="GO" id="GO:0003678">
    <property type="term" value="F:DNA helicase activity"/>
    <property type="evidence" value="ECO:0007669"/>
    <property type="project" value="TreeGrafter"/>
</dbReference>
<dbReference type="Pfam" id="PF00270">
    <property type="entry name" value="DEAD"/>
    <property type="match status" value="2"/>
</dbReference>
<dbReference type="SMART" id="SM00973">
    <property type="entry name" value="Sec63"/>
    <property type="match status" value="2"/>
</dbReference>
<dbReference type="GO" id="GO:0005634">
    <property type="term" value="C:nucleus"/>
    <property type="evidence" value="ECO:0007669"/>
    <property type="project" value="TreeGrafter"/>
</dbReference>
<feature type="region of interest" description="Disordered" evidence="5">
    <location>
        <begin position="96"/>
        <end position="115"/>
    </location>
</feature>
<dbReference type="GO" id="GO:0003676">
    <property type="term" value="F:nucleic acid binding"/>
    <property type="evidence" value="ECO:0007669"/>
    <property type="project" value="InterPro"/>
</dbReference>
<dbReference type="InterPro" id="IPR014756">
    <property type="entry name" value="Ig_E-set"/>
</dbReference>
<dbReference type="SMART" id="SM00487">
    <property type="entry name" value="DEXDc"/>
    <property type="match status" value="2"/>
</dbReference>
<dbReference type="FunFam" id="1.10.10.10:FF:000024">
    <property type="entry name" value="U5 small nuclear ribonucleoprotein helicase"/>
    <property type="match status" value="1"/>
</dbReference>
<organism evidence="8 9">
    <name type="scientific">Candida parapsilosis</name>
    <name type="common">Yeast</name>
    <dbReference type="NCBI Taxonomy" id="5480"/>
    <lineage>
        <taxon>Eukaryota</taxon>
        <taxon>Fungi</taxon>
        <taxon>Dikarya</taxon>
        <taxon>Ascomycota</taxon>
        <taxon>Saccharomycotina</taxon>
        <taxon>Pichiomycetes</taxon>
        <taxon>Debaryomycetaceae</taxon>
        <taxon>Candida/Lodderomyces clade</taxon>
        <taxon>Candida</taxon>
    </lineage>
</organism>
<dbReference type="Gene3D" id="1.10.150.20">
    <property type="entry name" value="5' to 3' exonuclease, C-terminal subdomain"/>
    <property type="match status" value="2"/>
</dbReference>
<dbReference type="EMBL" id="JABWAB010000006">
    <property type="protein sequence ID" value="KAF6048627.1"/>
    <property type="molecule type" value="Genomic_DNA"/>
</dbReference>